<feature type="region of interest" description="Disordered" evidence="1">
    <location>
        <begin position="62"/>
        <end position="88"/>
    </location>
</feature>
<dbReference type="EMBL" id="JARIHO010000047">
    <property type="protein sequence ID" value="KAJ7323165.1"/>
    <property type="molecule type" value="Genomic_DNA"/>
</dbReference>
<proteinExistence type="predicted"/>
<protein>
    <submittedName>
        <fullName evidence="2">Uncharacterized protein</fullName>
    </submittedName>
</protein>
<dbReference type="AlphaFoldDB" id="A0AAD7EHX6"/>
<gene>
    <name evidence="2" type="ORF">DFH08DRAFT_1029411</name>
</gene>
<feature type="region of interest" description="Disordered" evidence="1">
    <location>
        <begin position="375"/>
        <end position="414"/>
    </location>
</feature>
<sequence length="414" mass="45078">MIDDYRPTQCATATNNVRQCPPVATGGQRRPPANFLPPGILLNNVWLFGILALFPYLHSRHPPKDDESDATTLTTPQRHPHLVTGLPPSAPTTPQIQRAAQELFPSPPPASPPLFARVVGSHEHADSVDSGADGRHSYAAEQALYAQLAMTPVGALNDMRHAFMIAAKGAGRGLASLQPVLTLAVLNDKNSLNPLSKRRRGGSLRGTSRQKHFAERCRKSNSRLGKGAEAENMQLSARRMSELGNRRDDPDMQSSRLALAFPAHVSSLSIENMSFGMVTHSYLGVGTCFWLFASVLFPSWETICLTRSRTACCRPIRTFLHVRMRTQPTPSILCVALLLGLRTVPVGDGSTGRLTGTGPGRRGFDGFLLRDGYGTGSPVKTRPVPDRIRPFDTQYDVKDEGVARGSRHTPDRPG</sequence>
<keyword evidence="3" id="KW-1185">Reference proteome</keyword>
<evidence type="ECO:0000256" key="1">
    <source>
        <dbReference type="SAM" id="MobiDB-lite"/>
    </source>
</evidence>
<comment type="caution">
    <text evidence="2">The sequence shown here is derived from an EMBL/GenBank/DDBJ whole genome shotgun (WGS) entry which is preliminary data.</text>
</comment>
<reference evidence="2" key="1">
    <citation type="submission" date="2023-03" db="EMBL/GenBank/DDBJ databases">
        <title>Massive genome expansion in bonnet fungi (Mycena s.s.) driven by repeated elements and novel gene families across ecological guilds.</title>
        <authorList>
            <consortium name="Lawrence Berkeley National Laboratory"/>
            <person name="Harder C.B."/>
            <person name="Miyauchi S."/>
            <person name="Viragh M."/>
            <person name="Kuo A."/>
            <person name="Thoen E."/>
            <person name="Andreopoulos B."/>
            <person name="Lu D."/>
            <person name="Skrede I."/>
            <person name="Drula E."/>
            <person name="Henrissat B."/>
            <person name="Morin E."/>
            <person name="Kohler A."/>
            <person name="Barry K."/>
            <person name="LaButti K."/>
            <person name="Morin E."/>
            <person name="Salamov A."/>
            <person name="Lipzen A."/>
            <person name="Mereny Z."/>
            <person name="Hegedus B."/>
            <person name="Baldrian P."/>
            <person name="Stursova M."/>
            <person name="Weitz H."/>
            <person name="Taylor A."/>
            <person name="Grigoriev I.V."/>
            <person name="Nagy L.G."/>
            <person name="Martin F."/>
            <person name="Kauserud H."/>
        </authorList>
    </citation>
    <scope>NUCLEOTIDE SEQUENCE</scope>
    <source>
        <strain evidence="2">CBHHK002</strain>
    </source>
</reference>
<organism evidence="2 3">
    <name type="scientific">Mycena albidolilacea</name>
    <dbReference type="NCBI Taxonomy" id="1033008"/>
    <lineage>
        <taxon>Eukaryota</taxon>
        <taxon>Fungi</taxon>
        <taxon>Dikarya</taxon>
        <taxon>Basidiomycota</taxon>
        <taxon>Agaricomycotina</taxon>
        <taxon>Agaricomycetes</taxon>
        <taxon>Agaricomycetidae</taxon>
        <taxon>Agaricales</taxon>
        <taxon>Marasmiineae</taxon>
        <taxon>Mycenaceae</taxon>
        <taxon>Mycena</taxon>
    </lineage>
</organism>
<evidence type="ECO:0000313" key="3">
    <source>
        <dbReference type="Proteomes" id="UP001218218"/>
    </source>
</evidence>
<name>A0AAD7EHX6_9AGAR</name>
<dbReference type="Proteomes" id="UP001218218">
    <property type="component" value="Unassembled WGS sequence"/>
</dbReference>
<accession>A0AAD7EHX6</accession>
<feature type="region of interest" description="Disordered" evidence="1">
    <location>
        <begin position="192"/>
        <end position="231"/>
    </location>
</feature>
<evidence type="ECO:0000313" key="2">
    <source>
        <dbReference type="EMBL" id="KAJ7323165.1"/>
    </source>
</evidence>
<feature type="compositionally biased region" description="Basic and acidic residues" evidence="1">
    <location>
        <begin position="383"/>
        <end position="414"/>
    </location>
</feature>